<evidence type="ECO:0000313" key="9">
    <source>
        <dbReference type="Proteomes" id="UP000037035"/>
    </source>
</evidence>
<evidence type="ECO:0000256" key="6">
    <source>
        <dbReference type="ARBA" id="ARBA00023315"/>
    </source>
</evidence>
<dbReference type="Pfam" id="PF03062">
    <property type="entry name" value="MBOAT"/>
    <property type="match status" value="1"/>
</dbReference>
<dbReference type="VEuPathDB" id="FungiDB:VP01_1502g3"/>
<evidence type="ECO:0000313" key="8">
    <source>
        <dbReference type="EMBL" id="KNZ60774.1"/>
    </source>
</evidence>
<feature type="transmembrane region" description="Helical" evidence="7">
    <location>
        <begin position="171"/>
        <end position="192"/>
    </location>
</feature>
<dbReference type="Proteomes" id="UP000037035">
    <property type="component" value="Unassembled WGS sequence"/>
</dbReference>
<keyword evidence="4 7" id="KW-1133">Transmembrane helix</keyword>
<organism evidence="8 9">
    <name type="scientific">Puccinia sorghi</name>
    <dbReference type="NCBI Taxonomy" id="27349"/>
    <lineage>
        <taxon>Eukaryota</taxon>
        <taxon>Fungi</taxon>
        <taxon>Dikarya</taxon>
        <taxon>Basidiomycota</taxon>
        <taxon>Pucciniomycotina</taxon>
        <taxon>Pucciniomycetes</taxon>
        <taxon>Pucciniales</taxon>
        <taxon>Pucciniaceae</taxon>
        <taxon>Puccinia</taxon>
    </lineage>
</organism>
<dbReference type="GO" id="GO:0046474">
    <property type="term" value="P:glycerophospholipid biosynthetic process"/>
    <property type="evidence" value="ECO:0007669"/>
    <property type="project" value="TreeGrafter"/>
</dbReference>
<evidence type="ECO:0000256" key="1">
    <source>
        <dbReference type="ARBA" id="ARBA00004141"/>
    </source>
</evidence>
<evidence type="ECO:0000256" key="2">
    <source>
        <dbReference type="ARBA" id="ARBA00022679"/>
    </source>
</evidence>
<feature type="transmembrane region" description="Helical" evidence="7">
    <location>
        <begin position="97"/>
        <end position="115"/>
    </location>
</feature>
<comment type="caution">
    <text evidence="8">The sequence shown here is derived from an EMBL/GenBank/DDBJ whole genome shotgun (WGS) entry which is preliminary data.</text>
</comment>
<reference evidence="8 9" key="1">
    <citation type="submission" date="2015-08" db="EMBL/GenBank/DDBJ databases">
        <title>Next Generation Sequencing and Analysis of the Genome of Puccinia sorghi L Schw, the Causal Agent of Maize Common Rust.</title>
        <authorList>
            <person name="Rochi L."/>
            <person name="Burguener G."/>
            <person name="Darino M."/>
            <person name="Turjanski A."/>
            <person name="Kreff E."/>
            <person name="Dieguez M.J."/>
            <person name="Sacco F."/>
        </authorList>
    </citation>
    <scope>NUCLEOTIDE SEQUENCE [LARGE SCALE GENOMIC DNA]</scope>
    <source>
        <strain evidence="8 9">RO10H11247</strain>
    </source>
</reference>
<accession>A0A0L6VJ86</accession>
<gene>
    <name evidence="8" type="ORF">VP01_1502g3</name>
</gene>
<comment type="subcellular location">
    <subcellularLocation>
        <location evidence="1">Membrane</location>
        <topology evidence="1">Multi-pass membrane protein</topology>
    </subcellularLocation>
</comment>
<dbReference type="GO" id="GO:0030258">
    <property type="term" value="P:lipid modification"/>
    <property type="evidence" value="ECO:0007669"/>
    <property type="project" value="TreeGrafter"/>
</dbReference>
<keyword evidence="6" id="KW-0012">Acyltransferase</keyword>
<feature type="transmembrane region" description="Helical" evidence="7">
    <location>
        <begin position="432"/>
        <end position="450"/>
    </location>
</feature>
<feature type="transmembrane region" description="Helical" evidence="7">
    <location>
        <begin position="359"/>
        <end position="376"/>
    </location>
</feature>
<dbReference type="InterPro" id="IPR049941">
    <property type="entry name" value="LPLAT_7/PORCN-like"/>
</dbReference>
<keyword evidence="5 7" id="KW-0472">Membrane</keyword>
<proteinExistence type="predicted"/>
<keyword evidence="3 7" id="KW-0812">Transmembrane</keyword>
<protein>
    <recommendedName>
        <fullName evidence="10">Lysophospholipid acyltransferase</fullName>
    </recommendedName>
</protein>
<name>A0A0L6VJ86_9BASI</name>
<dbReference type="GO" id="GO:0005783">
    <property type="term" value="C:endoplasmic reticulum"/>
    <property type="evidence" value="ECO:0007669"/>
    <property type="project" value="TreeGrafter"/>
</dbReference>
<evidence type="ECO:0000256" key="7">
    <source>
        <dbReference type="SAM" id="Phobius"/>
    </source>
</evidence>
<feature type="transmembrane region" description="Helical" evidence="7">
    <location>
        <begin position="45"/>
        <end position="61"/>
    </location>
</feature>
<dbReference type="GO" id="GO:0003841">
    <property type="term" value="F:1-acylglycerol-3-phosphate O-acyltransferase activity"/>
    <property type="evidence" value="ECO:0007669"/>
    <property type="project" value="TreeGrafter"/>
</dbReference>
<feature type="transmembrane region" description="Helical" evidence="7">
    <location>
        <begin position="20"/>
        <end position="38"/>
    </location>
</feature>
<evidence type="ECO:0000256" key="4">
    <source>
        <dbReference type="ARBA" id="ARBA00022989"/>
    </source>
</evidence>
<sequence length="527" mass="58424">MHHFPSLDSISASVGVPKDILKLLGLLLLSTPLSIPLASFKSRSIHIYSILCSTIFLLGVFHLTSGWIQLVLTSFATWLTLKIRLNSKSLKSNTPWWIFFGLLGHLTINHARRLFWNVSPDTVEITGSQMVLVMKLSTFAWNVYDGQQPSDRLDAYQRSTAIKELPGLLEFFGYCFFFPSLLVGPAIPFSEYSKFAARRDLGLASLPGRGAHAVRKIATGLLFAALVGLYGSQWSYDTILEDDFLAKSWLQRLWHLQVAGFMSRARYYLVWCLAEASLAMSGCGYNSSKGDWSGGRNIEIKEIELAQNYKGVFDNWNMKTNTWLRECVYKRVAVIEGNKPGFKSTMATFGASAAWHGPLPAYFLAFLSGGFLQALGRSIRGTIRPFFLGPSRASKIIYDGLCIIGTQTTLNYLVVPFVLLDIGSTRVVYNRLGWYGHILAGVPMLVLWAGGYERKLRKLHASRSNEKESKASVTSKQTKLTASIQPVIVASGNNKTVITAITNPIDGQKTISMTTLIGENPKSTSKS</sequence>
<dbReference type="EMBL" id="LAVV01005587">
    <property type="protein sequence ID" value="KNZ60774.1"/>
    <property type="molecule type" value="Genomic_DNA"/>
</dbReference>
<feature type="transmembrane region" description="Helical" evidence="7">
    <location>
        <begin position="396"/>
        <end position="420"/>
    </location>
</feature>
<dbReference type="AlphaFoldDB" id="A0A0L6VJ86"/>
<dbReference type="PANTHER" id="PTHR13906">
    <property type="entry name" value="PORCUPINE"/>
    <property type="match status" value="1"/>
</dbReference>
<dbReference type="GO" id="GO:0047184">
    <property type="term" value="F:1-acylglycerophosphocholine O-acyltransferase activity"/>
    <property type="evidence" value="ECO:0007669"/>
    <property type="project" value="TreeGrafter"/>
</dbReference>
<dbReference type="InterPro" id="IPR004299">
    <property type="entry name" value="MBOAT_fam"/>
</dbReference>
<evidence type="ECO:0000256" key="5">
    <source>
        <dbReference type="ARBA" id="ARBA00023136"/>
    </source>
</evidence>
<evidence type="ECO:0000256" key="3">
    <source>
        <dbReference type="ARBA" id="ARBA00022692"/>
    </source>
</evidence>
<keyword evidence="2" id="KW-0808">Transferase</keyword>
<evidence type="ECO:0008006" key="10">
    <source>
        <dbReference type="Google" id="ProtNLM"/>
    </source>
</evidence>
<dbReference type="OrthoDB" id="286734at2759"/>
<keyword evidence="9" id="KW-1185">Reference proteome</keyword>
<dbReference type="STRING" id="27349.A0A0L6VJ86"/>
<dbReference type="GO" id="GO:0016020">
    <property type="term" value="C:membrane"/>
    <property type="evidence" value="ECO:0007669"/>
    <property type="project" value="UniProtKB-SubCell"/>
</dbReference>
<dbReference type="PANTHER" id="PTHR13906:SF4">
    <property type="entry name" value="LYSOPHOSPHOLIPID ACYLTRANSFERASE 6"/>
    <property type="match status" value="1"/>
</dbReference>